<evidence type="ECO:0000256" key="1">
    <source>
        <dbReference type="ARBA" id="ARBA00004202"/>
    </source>
</evidence>
<evidence type="ECO:0000256" key="2">
    <source>
        <dbReference type="ARBA" id="ARBA00022448"/>
    </source>
</evidence>
<evidence type="ECO:0000256" key="4">
    <source>
        <dbReference type="ARBA" id="ARBA00022496"/>
    </source>
</evidence>
<dbReference type="FunFam" id="3.40.50.300:FF:000134">
    <property type="entry name" value="Iron-enterobactin ABC transporter ATP-binding protein"/>
    <property type="match status" value="1"/>
</dbReference>
<dbReference type="PROSITE" id="PS00211">
    <property type="entry name" value="ABC_TRANSPORTER_1"/>
    <property type="match status" value="1"/>
</dbReference>
<dbReference type="CDD" id="cd03214">
    <property type="entry name" value="ABC_Iron-Siderophores_B12_Hemin"/>
    <property type="match status" value="1"/>
</dbReference>
<gene>
    <name evidence="11" type="ORF">HMPREF0080_00141</name>
</gene>
<keyword evidence="6 11" id="KW-0067">ATP-binding</keyword>
<sequence>MTNAMEVRNLSCSIGGKRILHDLDIQVEKEKITSVIGPNGCGKSTLLRCMCRLLDTYEGVITINGRNINDYGRKELARHIAILTQHHTLPGKVTGRELVELGRFAYISPFRSMSAENGKAVTEAMEITGTTAFAGRLVETLSGGEQQRVWLAMALAQDPEILLLDEPGTYLDIHHQLEIMNLLRDLRVKTEMTVVIVLHDINQAVQYTDNVVAVKAGRIVASGKTADVIKPDLIKNVFDLTVGEFVSSSGERVLMPVNKI</sequence>
<dbReference type="SMART" id="SM00382">
    <property type="entry name" value="AAA"/>
    <property type="match status" value="1"/>
</dbReference>
<dbReference type="Proteomes" id="UP000005481">
    <property type="component" value="Unassembled WGS sequence"/>
</dbReference>
<dbReference type="RefSeq" id="WP_006789124.1">
    <property type="nucleotide sequence ID" value="NZ_JH417564.1"/>
</dbReference>
<evidence type="ECO:0000259" key="10">
    <source>
        <dbReference type="PROSITE" id="PS50893"/>
    </source>
</evidence>
<dbReference type="InterPro" id="IPR017871">
    <property type="entry name" value="ABC_transporter-like_CS"/>
</dbReference>
<dbReference type="Gene3D" id="3.40.50.300">
    <property type="entry name" value="P-loop containing nucleotide triphosphate hydrolases"/>
    <property type="match status" value="1"/>
</dbReference>
<organism evidence="11 12">
    <name type="scientific">Anaeroglobus geminatus F0357</name>
    <dbReference type="NCBI Taxonomy" id="861450"/>
    <lineage>
        <taxon>Bacteria</taxon>
        <taxon>Bacillati</taxon>
        <taxon>Bacillota</taxon>
        <taxon>Negativicutes</taxon>
        <taxon>Veillonellales</taxon>
        <taxon>Veillonellaceae</taxon>
        <taxon>Anaeroglobus</taxon>
    </lineage>
</organism>
<dbReference type="GO" id="GO:0005524">
    <property type="term" value="F:ATP binding"/>
    <property type="evidence" value="ECO:0007669"/>
    <property type="project" value="UniProtKB-KW"/>
</dbReference>
<dbReference type="GO" id="GO:0016887">
    <property type="term" value="F:ATP hydrolysis activity"/>
    <property type="evidence" value="ECO:0007669"/>
    <property type="project" value="InterPro"/>
</dbReference>
<name>G9YET1_9FIRM</name>
<keyword evidence="3" id="KW-1003">Cell membrane</keyword>
<proteinExistence type="predicted"/>
<evidence type="ECO:0000256" key="5">
    <source>
        <dbReference type="ARBA" id="ARBA00022741"/>
    </source>
</evidence>
<dbReference type="PROSITE" id="PS50893">
    <property type="entry name" value="ABC_TRANSPORTER_2"/>
    <property type="match status" value="1"/>
</dbReference>
<dbReference type="InterPro" id="IPR003593">
    <property type="entry name" value="AAA+_ATPase"/>
</dbReference>
<keyword evidence="4" id="KW-0410">Iron transport</keyword>
<dbReference type="EMBL" id="AGCJ01000005">
    <property type="protein sequence ID" value="EHM43704.1"/>
    <property type="molecule type" value="Genomic_DNA"/>
</dbReference>
<dbReference type="GO" id="GO:0006826">
    <property type="term" value="P:iron ion transport"/>
    <property type="evidence" value="ECO:0007669"/>
    <property type="project" value="UniProtKB-KW"/>
</dbReference>
<dbReference type="Pfam" id="PF00005">
    <property type="entry name" value="ABC_tran"/>
    <property type="match status" value="1"/>
</dbReference>
<evidence type="ECO:0000256" key="7">
    <source>
        <dbReference type="ARBA" id="ARBA00023004"/>
    </source>
</evidence>
<protein>
    <submittedName>
        <fullName evidence="11">Putative ferrichrome ABC transporter, ATP-binding protein FhuC</fullName>
    </submittedName>
</protein>
<evidence type="ECO:0000256" key="9">
    <source>
        <dbReference type="ARBA" id="ARBA00023136"/>
    </source>
</evidence>
<dbReference type="AlphaFoldDB" id="G9YET1"/>
<comment type="subcellular location">
    <subcellularLocation>
        <location evidence="1">Cell membrane</location>
        <topology evidence="1">Peripheral membrane protein</topology>
    </subcellularLocation>
</comment>
<feature type="domain" description="ABC transporter" evidence="10">
    <location>
        <begin position="5"/>
        <end position="241"/>
    </location>
</feature>
<dbReference type="InterPro" id="IPR051535">
    <property type="entry name" value="Siderophore_ABC-ATPase"/>
</dbReference>
<keyword evidence="7" id="KW-0408">Iron</keyword>
<dbReference type="InterPro" id="IPR003439">
    <property type="entry name" value="ABC_transporter-like_ATP-bd"/>
</dbReference>
<keyword evidence="9" id="KW-0472">Membrane</keyword>
<keyword evidence="5" id="KW-0547">Nucleotide-binding</keyword>
<dbReference type="PANTHER" id="PTHR42771">
    <property type="entry name" value="IRON(3+)-HYDROXAMATE IMPORT ATP-BINDING PROTEIN FHUC"/>
    <property type="match status" value="1"/>
</dbReference>
<dbReference type="HOGENOM" id="CLU_000604_1_11_9"/>
<evidence type="ECO:0000256" key="6">
    <source>
        <dbReference type="ARBA" id="ARBA00022840"/>
    </source>
</evidence>
<keyword evidence="2" id="KW-0813">Transport</keyword>
<evidence type="ECO:0000256" key="8">
    <source>
        <dbReference type="ARBA" id="ARBA00023065"/>
    </source>
</evidence>
<dbReference type="eggNOG" id="COG1120">
    <property type="taxonomic scope" value="Bacteria"/>
</dbReference>
<dbReference type="PATRIC" id="fig|861450.3.peg.134"/>
<keyword evidence="12" id="KW-1185">Reference proteome</keyword>
<evidence type="ECO:0000313" key="11">
    <source>
        <dbReference type="EMBL" id="EHM43704.1"/>
    </source>
</evidence>
<comment type="caution">
    <text evidence="11">The sequence shown here is derived from an EMBL/GenBank/DDBJ whole genome shotgun (WGS) entry which is preliminary data.</text>
</comment>
<dbReference type="GO" id="GO:0005886">
    <property type="term" value="C:plasma membrane"/>
    <property type="evidence" value="ECO:0007669"/>
    <property type="project" value="UniProtKB-SubCell"/>
</dbReference>
<evidence type="ECO:0000313" key="12">
    <source>
        <dbReference type="Proteomes" id="UP000005481"/>
    </source>
</evidence>
<evidence type="ECO:0000256" key="3">
    <source>
        <dbReference type="ARBA" id="ARBA00022475"/>
    </source>
</evidence>
<dbReference type="SUPFAM" id="SSF52540">
    <property type="entry name" value="P-loop containing nucleoside triphosphate hydrolases"/>
    <property type="match status" value="1"/>
</dbReference>
<dbReference type="InterPro" id="IPR027417">
    <property type="entry name" value="P-loop_NTPase"/>
</dbReference>
<reference evidence="11 12" key="1">
    <citation type="submission" date="2011-08" db="EMBL/GenBank/DDBJ databases">
        <authorList>
            <person name="Weinstock G."/>
            <person name="Sodergren E."/>
            <person name="Clifton S."/>
            <person name="Fulton L."/>
            <person name="Fulton B."/>
            <person name="Courtney L."/>
            <person name="Fronick C."/>
            <person name="Harrison M."/>
            <person name="Strong C."/>
            <person name="Farmer C."/>
            <person name="Delahaunty K."/>
            <person name="Markovic C."/>
            <person name="Hall O."/>
            <person name="Minx P."/>
            <person name="Tomlinson C."/>
            <person name="Mitreva M."/>
            <person name="Hou S."/>
            <person name="Chen J."/>
            <person name="Wollam A."/>
            <person name="Pepin K.H."/>
            <person name="Johnson M."/>
            <person name="Bhonagiri V."/>
            <person name="Zhang X."/>
            <person name="Suruliraj S."/>
            <person name="Warren W."/>
            <person name="Chinwalla A."/>
            <person name="Mardis E.R."/>
            <person name="Wilson R.K."/>
        </authorList>
    </citation>
    <scope>NUCLEOTIDE SEQUENCE [LARGE SCALE GENOMIC DNA]</scope>
    <source>
        <strain evidence="11 12">F0357</strain>
    </source>
</reference>
<dbReference type="PANTHER" id="PTHR42771:SF2">
    <property type="entry name" value="IRON(3+)-HYDROXAMATE IMPORT ATP-BINDING PROTEIN FHUC"/>
    <property type="match status" value="1"/>
</dbReference>
<keyword evidence="8" id="KW-0406">Ion transport</keyword>
<dbReference type="STRING" id="861450.HMPREF0080_00141"/>
<accession>G9YET1</accession>